<organism evidence="2 3">
    <name type="scientific">Actinidia rufa</name>
    <dbReference type="NCBI Taxonomy" id="165716"/>
    <lineage>
        <taxon>Eukaryota</taxon>
        <taxon>Viridiplantae</taxon>
        <taxon>Streptophyta</taxon>
        <taxon>Embryophyta</taxon>
        <taxon>Tracheophyta</taxon>
        <taxon>Spermatophyta</taxon>
        <taxon>Magnoliopsida</taxon>
        <taxon>eudicotyledons</taxon>
        <taxon>Gunneridae</taxon>
        <taxon>Pentapetalae</taxon>
        <taxon>asterids</taxon>
        <taxon>Ericales</taxon>
        <taxon>Actinidiaceae</taxon>
        <taxon>Actinidia</taxon>
    </lineage>
</organism>
<evidence type="ECO:0000256" key="1">
    <source>
        <dbReference type="SAM" id="MobiDB-lite"/>
    </source>
</evidence>
<feature type="region of interest" description="Disordered" evidence="1">
    <location>
        <begin position="1"/>
        <end position="29"/>
    </location>
</feature>
<name>A0A7J0GPK1_9ERIC</name>
<keyword evidence="3" id="KW-1185">Reference proteome</keyword>
<dbReference type="PANTHER" id="PTHR33067">
    <property type="entry name" value="RNA-DIRECTED DNA POLYMERASE-RELATED"/>
    <property type="match status" value="1"/>
</dbReference>
<dbReference type="Gene3D" id="2.40.70.10">
    <property type="entry name" value="Acid Proteases"/>
    <property type="match status" value="1"/>
</dbReference>
<reference evidence="2 3" key="1">
    <citation type="submission" date="2019-07" db="EMBL/GenBank/DDBJ databases">
        <title>De Novo Assembly of kiwifruit Actinidia rufa.</title>
        <authorList>
            <person name="Sugita-Konishi S."/>
            <person name="Sato K."/>
            <person name="Mori E."/>
            <person name="Abe Y."/>
            <person name="Kisaki G."/>
            <person name="Hamano K."/>
            <person name="Suezawa K."/>
            <person name="Otani M."/>
            <person name="Fukuda T."/>
            <person name="Manabe T."/>
            <person name="Gomi K."/>
            <person name="Tabuchi M."/>
            <person name="Akimitsu K."/>
            <person name="Kataoka I."/>
        </authorList>
    </citation>
    <scope>NUCLEOTIDE SEQUENCE [LARGE SCALE GENOMIC DNA]</scope>
    <source>
        <strain evidence="3">cv. Fuchu</strain>
    </source>
</reference>
<dbReference type="InterPro" id="IPR021109">
    <property type="entry name" value="Peptidase_aspartic_dom_sf"/>
</dbReference>
<accession>A0A7J0GPK1</accession>
<proteinExistence type="predicted"/>
<gene>
    <name evidence="2" type="ORF">Acr_23g0011140</name>
</gene>
<protein>
    <submittedName>
        <fullName evidence="2">Uncharacterized protein</fullName>
    </submittedName>
</protein>
<dbReference type="PANTHER" id="PTHR33067:SF32">
    <property type="entry name" value="ASPARTIC PEPTIDASE DDI1-TYPE DOMAIN-CONTAINING PROTEIN"/>
    <property type="match status" value="1"/>
</dbReference>
<comment type="caution">
    <text evidence="2">The sequence shown here is derived from an EMBL/GenBank/DDBJ whole genome shotgun (WGS) entry which is preliminary data.</text>
</comment>
<dbReference type="EMBL" id="BJWL01000023">
    <property type="protein sequence ID" value="GFZ12729.1"/>
    <property type="molecule type" value="Genomic_DNA"/>
</dbReference>
<dbReference type="OrthoDB" id="1744547at2759"/>
<dbReference type="Proteomes" id="UP000585474">
    <property type="component" value="Unassembled WGS sequence"/>
</dbReference>
<evidence type="ECO:0000313" key="3">
    <source>
        <dbReference type="Proteomes" id="UP000585474"/>
    </source>
</evidence>
<evidence type="ECO:0000313" key="2">
    <source>
        <dbReference type="EMBL" id="GFZ12729.1"/>
    </source>
</evidence>
<sequence length="256" mass="28676">MPYSAPQAPPPVPQHAQYQPPHRRNEDHETRTKVTNLEQSFMNFEKHMGKVNSILESLVISQQMQGRFPAQPQQNPKPTNCIEKHMSKSRPSRLLEVVRKLIKTIAPKRVIQGGEKSKELGVEKCDSPIAKTVPKYKDPGCPTISCIIGGCKIDRALLDLGSSVNLLPYSVYKDLVDTVYYPVDFIVLDTQPVDCESSKCHIPVILGRPFLATANAVIHCRHGLLKLSFGNMTLETNIFTVSKQMKEVDQQLCSKT</sequence>
<dbReference type="AlphaFoldDB" id="A0A7J0GPK1"/>